<comment type="caution">
    <text evidence="4">The sequence shown here is derived from an EMBL/GenBank/DDBJ whole genome shotgun (WGS) entry which is preliminary data.</text>
</comment>
<dbReference type="GO" id="GO:0005886">
    <property type="term" value="C:plasma membrane"/>
    <property type="evidence" value="ECO:0007669"/>
    <property type="project" value="TreeGrafter"/>
</dbReference>
<dbReference type="Proteomes" id="UP000619260">
    <property type="component" value="Unassembled WGS sequence"/>
</dbReference>
<organism evidence="4 5">
    <name type="scientific">Virgisporangium aliadipatigenens</name>
    <dbReference type="NCBI Taxonomy" id="741659"/>
    <lineage>
        <taxon>Bacteria</taxon>
        <taxon>Bacillati</taxon>
        <taxon>Actinomycetota</taxon>
        <taxon>Actinomycetes</taxon>
        <taxon>Micromonosporales</taxon>
        <taxon>Micromonosporaceae</taxon>
        <taxon>Virgisporangium</taxon>
    </lineage>
</organism>
<evidence type="ECO:0000313" key="4">
    <source>
        <dbReference type="EMBL" id="GIJ47223.1"/>
    </source>
</evidence>
<evidence type="ECO:0000256" key="3">
    <source>
        <dbReference type="SAM" id="SignalP"/>
    </source>
</evidence>
<gene>
    <name evidence="4" type="ORF">Val02_41090</name>
</gene>
<feature type="signal peptide" evidence="3">
    <location>
        <begin position="1"/>
        <end position="21"/>
    </location>
</feature>
<dbReference type="Pfam" id="PF05949">
    <property type="entry name" value="DUF881"/>
    <property type="match status" value="1"/>
</dbReference>
<evidence type="ECO:0000256" key="1">
    <source>
        <dbReference type="ARBA" id="ARBA00009108"/>
    </source>
</evidence>
<protein>
    <submittedName>
        <fullName evidence="4">Membrane protein</fullName>
    </submittedName>
</protein>
<dbReference type="InterPro" id="IPR010273">
    <property type="entry name" value="DUF881"/>
</dbReference>
<dbReference type="EMBL" id="BOPF01000014">
    <property type="protein sequence ID" value="GIJ47223.1"/>
    <property type="molecule type" value="Genomic_DNA"/>
</dbReference>
<keyword evidence="3" id="KW-0732">Signal</keyword>
<dbReference type="AlphaFoldDB" id="A0A8J3YNB3"/>
<feature type="coiled-coil region" evidence="2">
    <location>
        <begin position="38"/>
        <end position="65"/>
    </location>
</feature>
<evidence type="ECO:0000256" key="2">
    <source>
        <dbReference type="SAM" id="Coils"/>
    </source>
</evidence>
<dbReference type="PANTHER" id="PTHR37313">
    <property type="entry name" value="UPF0749 PROTEIN RV1825"/>
    <property type="match status" value="1"/>
</dbReference>
<evidence type="ECO:0000313" key="5">
    <source>
        <dbReference type="Proteomes" id="UP000619260"/>
    </source>
</evidence>
<keyword evidence="5" id="KW-1185">Reference proteome</keyword>
<dbReference type="PANTHER" id="PTHR37313:SF4">
    <property type="entry name" value="CONSERVED MEMBRANE PROTEIN-RELATED"/>
    <property type="match status" value="1"/>
</dbReference>
<proteinExistence type="inferred from homology"/>
<feature type="chain" id="PRO_5035255142" evidence="3">
    <location>
        <begin position="22"/>
        <end position="235"/>
    </location>
</feature>
<sequence length="235" mass="24710">MLVPTVAFAAGLLFTTTARTAAGTDLRNDRRPELTNLIGERERDVKEAEARAAELRRQVQELTGNVAGYDVGVARAQATAGSQQGGAGLTALRGPGLTVRLNDAPRRPDGSRPAGASVDDLVVHQQDVQAVVNALWAGGAEAMTIMGVRVISTSAVRCVGNTLLLDGRRYSPPFVISAIGDAAAMQRALDNAEGVRLFRAAVVDYGLGYDVRVESDVQVPAYQGSLTLRSAKVPS</sequence>
<reference evidence="4" key="1">
    <citation type="submission" date="2021-01" db="EMBL/GenBank/DDBJ databases">
        <title>Whole genome shotgun sequence of Virgisporangium aliadipatigenens NBRC 105644.</title>
        <authorList>
            <person name="Komaki H."/>
            <person name="Tamura T."/>
        </authorList>
    </citation>
    <scope>NUCLEOTIDE SEQUENCE</scope>
    <source>
        <strain evidence="4">NBRC 105644</strain>
    </source>
</reference>
<accession>A0A8J3YNB3</accession>
<comment type="similarity">
    <text evidence="1">Belongs to the UPF0749 family.</text>
</comment>
<keyword evidence="2" id="KW-0175">Coiled coil</keyword>
<dbReference type="Gene3D" id="3.30.70.1880">
    <property type="entry name" value="Protein of unknown function DUF881"/>
    <property type="match status" value="1"/>
</dbReference>
<name>A0A8J3YNB3_9ACTN</name>